<feature type="transmembrane region" description="Helical" evidence="1">
    <location>
        <begin position="39"/>
        <end position="60"/>
    </location>
</feature>
<reference evidence="2" key="1">
    <citation type="submission" date="2020-11" db="EMBL/GenBank/DDBJ databases">
        <title>Chlorella ohadii genome sequencing and assembly.</title>
        <authorList>
            <person name="Murik O."/>
            <person name="Treves H."/>
            <person name="Kedem I."/>
            <person name="Shotland Y."/>
            <person name="Kaplan A."/>
        </authorList>
    </citation>
    <scope>NUCLEOTIDE SEQUENCE</scope>
    <source>
        <strain evidence="2">1</strain>
    </source>
</reference>
<feature type="transmembrane region" description="Helical" evidence="1">
    <location>
        <begin position="72"/>
        <end position="89"/>
    </location>
</feature>
<comment type="caution">
    <text evidence="2">The sequence shown here is derived from an EMBL/GenBank/DDBJ whole genome shotgun (WGS) entry which is preliminary data.</text>
</comment>
<evidence type="ECO:0000313" key="3">
    <source>
        <dbReference type="Proteomes" id="UP001205105"/>
    </source>
</evidence>
<dbReference type="AlphaFoldDB" id="A0AAD5DTX3"/>
<keyword evidence="1" id="KW-1133">Transmembrane helix</keyword>
<gene>
    <name evidence="2" type="ORF">COHA_002493</name>
</gene>
<feature type="transmembrane region" description="Helical" evidence="1">
    <location>
        <begin position="9"/>
        <end position="27"/>
    </location>
</feature>
<keyword evidence="3" id="KW-1185">Reference proteome</keyword>
<dbReference type="EMBL" id="JADXDR010000035">
    <property type="protein sequence ID" value="KAI7843955.1"/>
    <property type="molecule type" value="Genomic_DNA"/>
</dbReference>
<keyword evidence="1" id="KW-0812">Transmembrane</keyword>
<protein>
    <submittedName>
        <fullName evidence="2">Uncharacterized protein</fullName>
    </submittedName>
</protein>
<feature type="transmembrane region" description="Helical" evidence="1">
    <location>
        <begin position="109"/>
        <end position="130"/>
    </location>
</feature>
<sequence>MLCRGKSKALLSALTNMLQGLIAVMLFRLSPHLDRLGKLWLAAEMALCMASISCELTLRWHPHSRLVRVREALTALWIALVCGGGRVGPLLRAIVDSWDSQLGLGADNAAVAAVVVVFASDVAVQMMVWAKPLRLM</sequence>
<accession>A0AAD5DTX3</accession>
<keyword evidence="1" id="KW-0472">Membrane</keyword>
<proteinExistence type="predicted"/>
<evidence type="ECO:0000256" key="1">
    <source>
        <dbReference type="SAM" id="Phobius"/>
    </source>
</evidence>
<name>A0AAD5DTX3_9CHLO</name>
<organism evidence="2 3">
    <name type="scientific">Chlorella ohadii</name>
    <dbReference type="NCBI Taxonomy" id="2649997"/>
    <lineage>
        <taxon>Eukaryota</taxon>
        <taxon>Viridiplantae</taxon>
        <taxon>Chlorophyta</taxon>
        <taxon>core chlorophytes</taxon>
        <taxon>Trebouxiophyceae</taxon>
        <taxon>Chlorellales</taxon>
        <taxon>Chlorellaceae</taxon>
        <taxon>Chlorella clade</taxon>
        <taxon>Chlorella</taxon>
    </lineage>
</organism>
<dbReference type="Proteomes" id="UP001205105">
    <property type="component" value="Unassembled WGS sequence"/>
</dbReference>
<evidence type="ECO:0000313" key="2">
    <source>
        <dbReference type="EMBL" id="KAI7843955.1"/>
    </source>
</evidence>